<dbReference type="GO" id="GO:0008610">
    <property type="term" value="P:lipid biosynthetic process"/>
    <property type="evidence" value="ECO:0007669"/>
    <property type="project" value="UniProtKB-ARBA"/>
</dbReference>
<keyword evidence="1" id="KW-0472">Membrane</keyword>
<accession>A0A3M5UIG3</accession>
<evidence type="ECO:0000313" key="3">
    <source>
        <dbReference type="EMBL" id="RMU45087.1"/>
    </source>
</evidence>
<dbReference type="PANTHER" id="PTHR19353:SF19">
    <property type="entry name" value="DELTA(5) FATTY ACID DESATURASE C-RELATED"/>
    <property type="match status" value="1"/>
</dbReference>
<organism evidence="3 4">
    <name type="scientific">Pseudomonas syringae pv. avii</name>
    <dbReference type="NCBI Taxonomy" id="663959"/>
    <lineage>
        <taxon>Bacteria</taxon>
        <taxon>Pseudomonadati</taxon>
        <taxon>Pseudomonadota</taxon>
        <taxon>Gammaproteobacteria</taxon>
        <taxon>Pseudomonadales</taxon>
        <taxon>Pseudomonadaceae</taxon>
        <taxon>Pseudomonas</taxon>
        <taxon>Pseudomonas syringae</taxon>
    </lineage>
</organism>
<dbReference type="Pfam" id="PF00487">
    <property type="entry name" value="FA_desaturase"/>
    <property type="match status" value="1"/>
</dbReference>
<protein>
    <recommendedName>
        <fullName evidence="2">Fatty acid desaturase domain-containing protein</fullName>
    </recommendedName>
</protein>
<feature type="transmembrane region" description="Helical" evidence="1">
    <location>
        <begin position="53"/>
        <end position="71"/>
    </location>
</feature>
<reference evidence="3 4" key="1">
    <citation type="submission" date="2018-08" db="EMBL/GenBank/DDBJ databases">
        <title>Recombination of ecologically and evolutionarily significant loci maintains genetic cohesion in the Pseudomonas syringae species complex.</title>
        <authorList>
            <person name="Dillon M."/>
            <person name="Thakur S."/>
            <person name="Almeida R.N.D."/>
            <person name="Weir B.S."/>
            <person name="Guttman D.S."/>
        </authorList>
    </citation>
    <scope>NUCLEOTIDE SEQUENCE [LARGE SCALE GENOMIC DNA]</scope>
    <source>
        <strain evidence="3 4">ICMP 14479</strain>
    </source>
</reference>
<dbReference type="GO" id="GO:0016020">
    <property type="term" value="C:membrane"/>
    <property type="evidence" value="ECO:0007669"/>
    <property type="project" value="TreeGrafter"/>
</dbReference>
<sequence>MASHLHPKPQVRLDRALFKARSGESLLIIAYALSLYLLPLALFVWVANTASTLWTLVCLPLVVLAGYGLFLQAILGHEGFHFNLSANPMRSCYLGIATSSLLPGFCVTGYFVDHWQHHRYSNSAKDPDYQLFSRYHTLASRITLSRLIATLRYLQTTWRLAFGPLVNPSALPLSSAQVQWLARCNIACQVVWLSLYGLAIWLVDGLLLGFSLSLAVAFLLSAVNAYQEHAFDTGHLLPPARSRTSRLNTWLHAGSNFHLEHHFYPAVPCWRLPKVHRQLLEAGWYESRQYLLEKHFVRSFRYATGRHPYRTNTVNDTHP</sequence>
<feature type="transmembrane region" description="Helical" evidence="1">
    <location>
        <begin position="25"/>
        <end position="47"/>
    </location>
</feature>
<keyword evidence="1" id="KW-0812">Transmembrane</keyword>
<name>A0A3M5UIG3_PSESX</name>
<dbReference type="Proteomes" id="UP000280395">
    <property type="component" value="Unassembled WGS sequence"/>
</dbReference>
<gene>
    <name evidence="3" type="ORF">ALP29_04459</name>
</gene>
<evidence type="ECO:0000256" key="1">
    <source>
        <dbReference type="SAM" id="Phobius"/>
    </source>
</evidence>
<feature type="domain" description="Fatty acid desaturase" evidence="2">
    <location>
        <begin position="57"/>
        <end position="286"/>
    </location>
</feature>
<dbReference type="AlphaFoldDB" id="A0A3M5UIG3"/>
<dbReference type="GO" id="GO:0016717">
    <property type="term" value="F:oxidoreductase activity, acting on paired donors, with oxidation of a pair of donors resulting in the reduction of molecular oxygen to two molecules of water"/>
    <property type="evidence" value="ECO:0007669"/>
    <property type="project" value="TreeGrafter"/>
</dbReference>
<keyword evidence="1" id="KW-1133">Transmembrane helix</keyword>
<dbReference type="InterPro" id="IPR012171">
    <property type="entry name" value="Fatty_acid_desaturase"/>
</dbReference>
<evidence type="ECO:0000313" key="4">
    <source>
        <dbReference type="Proteomes" id="UP000280395"/>
    </source>
</evidence>
<evidence type="ECO:0000259" key="2">
    <source>
        <dbReference type="Pfam" id="PF00487"/>
    </source>
</evidence>
<dbReference type="EMBL" id="RBUA01001337">
    <property type="protein sequence ID" value="RMU45087.1"/>
    <property type="molecule type" value="Genomic_DNA"/>
</dbReference>
<dbReference type="PANTHER" id="PTHR19353">
    <property type="entry name" value="FATTY ACID DESATURASE 2"/>
    <property type="match status" value="1"/>
</dbReference>
<dbReference type="InterPro" id="IPR005804">
    <property type="entry name" value="FA_desaturase_dom"/>
</dbReference>
<feature type="transmembrane region" description="Helical" evidence="1">
    <location>
        <begin position="92"/>
        <end position="112"/>
    </location>
</feature>
<feature type="transmembrane region" description="Helical" evidence="1">
    <location>
        <begin position="199"/>
        <end position="220"/>
    </location>
</feature>
<comment type="caution">
    <text evidence="3">The sequence shown here is derived from an EMBL/GenBank/DDBJ whole genome shotgun (WGS) entry which is preliminary data.</text>
</comment>
<dbReference type="RefSeq" id="WP_019820109.1">
    <property type="nucleotide sequence ID" value="NZ_RBUA01001337.1"/>
</dbReference>
<proteinExistence type="predicted"/>